<comment type="caution">
    <text evidence="1">The sequence shown here is derived from an EMBL/GenBank/DDBJ whole genome shotgun (WGS) entry which is preliminary data.</text>
</comment>
<name>A0ABQ7BV95_BRACR</name>
<dbReference type="Proteomes" id="UP000266723">
    <property type="component" value="Unassembled WGS sequence"/>
</dbReference>
<dbReference type="EMBL" id="QGKV02000832">
    <property type="protein sequence ID" value="KAF3542882.1"/>
    <property type="molecule type" value="Genomic_DNA"/>
</dbReference>
<protein>
    <submittedName>
        <fullName evidence="1">Uncharacterized protein</fullName>
    </submittedName>
</protein>
<evidence type="ECO:0000313" key="1">
    <source>
        <dbReference type="EMBL" id="KAF3542882.1"/>
    </source>
</evidence>
<evidence type="ECO:0000313" key="2">
    <source>
        <dbReference type="Proteomes" id="UP000266723"/>
    </source>
</evidence>
<accession>A0ABQ7BV95</accession>
<organism evidence="1 2">
    <name type="scientific">Brassica cretica</name>
    <name type="common">Mustard</name>
    <dbReference type="NCBI Taxonomy" id="69181"/>
    <lineage>
        <taxon>Eukaryota</taxon>
        <taxon>Viridiplantae</taxon>
        <taxon>Streptophyta</taxon>
        <taxon>Embryophyta</taxon>
        <taxon>Tracheophyta</taxon>
        <taxon>Spermatophyta</taxon>
        <taxon>Magnoliopsida</taxon>
        <taxon>eudicotyledons</taxon>
        <taxon>Gunneridae</taxon>
        <taxon>Pentapetalae</taxon>
        <taxon>rosids</taxon>
        <taxon>malvids</taxon>
        <taxon>Brassicales</taxon>
        <taxon>Brassicaceae</taxon>
        <taxon>Brassiceae</taxon>
        <taxon>Brassica</taxon>
    </lineage>
</organism>
<sequence length="84" mass="9192">MDTYSSVQWMGMDGQYGKGSAYGDTKPHSMGITLAFGSRSTAIGDAKYASTFDMPELCDRLQGADCYDKRASCMAELCNIIRKD</sequence>
<reference evidence="1 2" key="1">
    <citation type="journal article" date="2020" name="BMC Genomics">
        <title>Intraspecific diversification of the crop wild relative Brassica cretica Lam. using demographic model selection.</title>
        <authorList>
            <person name="Kioukis A."/>
            <person name="Michalopoulou V.A."/>
            <person name="Briers L."/>
            <person name="Pirintsos S."/>
            <person name="Studholme D.J."/>
            <person name="Pavlidis P."/>
            <person name="Sarris P.F."/>
        </authorList>
    </citation>
    <scope>NUCLEOTIDE SEQUENCE [LARGE SCALE GENOMIC DNA]</scope>
    <source>
        <strain evidence="2">cv. PFS-1207/04</strain>
    </source>
</reference>
<keyword evidence="2" id="KW-1185">Reference proteome</keyword>
<gene>
    <name evidence="1" type="ORF">DY000_02005490</name>
</gene>
<proteinExistence type="predicted"/>